<feature type="non-terminal residue" evidence="1">
    <location>
        <position position="1"/>
    </location>
</feature>
<reference evidence="1" key="1">
    <citation type="journal article" date="2020" name="Stud. Mycol.">
        <title>101 Dothideomycetes genomes: a test case for predicting lifestyles and emergence of pathogens.</title>
        <authorList>
            <person name="Haridas S."/>
            <person name="Albert R."/>
            <person name="Binder M."/>
            <person name="Bloem J."/>
            <person name="Labutti K."/>
            <person name="Salamov A."/>
            <person name="Andreopoulos B."/>
            <person name="Baker S."/>
            <person name="Barry K."/>
            <person name="Bills G."/>
            <person name="Bluhm B."/>
            <person name="Cannon C."/>
            <person name="Castanera R."/>
            <person name="Culley D."/>
            <person name="Daum C."/>
            <person name="Ezra D."/>
            <person name="Gonzalez J."/>
            <person name="Henrissat B."/>
            <person name="Kuo A."/>
            <person name="Liang C."/>
            <person name="Lipzen A."/>
            <person name="Lutzoni F."/>
            <person name="Magnuson J."/>
            <person name="Mondo S."/>
            <person name="Nolan M."/>
            <person name="Ohm R."/>
            <person name="Pangilinan J."/>
            <person name="Park H.-J."/>
            <person name="Ramirez L."/>
            <person name="Alfaro M."/>
            <person name="Sun H."/>
            <person name="Tritt A."/>
            <person name="Yoshinaga Y."/>
            <person name="Zwiers L.-H."/>
            <person name="Turgeon B."/>
            <person name="Goodwin S."/>
            <person name="Spatafora J."/>
            <person name="Crous P."/>
            <person name="Grigoriev I."/>
        </authorList>
    </citation>
    <scope>NUCLEOTIDE SEQUENCE</scope>
    <source>
        <strain evidence="1">ATCC 200398</strain>
    </source>
</reference>
<feature type="non-terminal residue" evidence="1">
    <location>
        <position position="203"/>
    </location>
</feature>
<name>A0ACB6QE05_9PLEO</name>
<keyword evidence="2" id="KW-1185">Reference proteome</keyword>
<organism evidence="1 2">
    <name type="scientific">Lindgomyces ingoldianus</name>
    <dbReference type="NCBI Taxonomy" id="673940"/>
    <lineage>
        <taxon>Eukaryota</taxon>
        <taxon>Fungi</taxon>
        <taxon>Dikarya</taxon>
        <taxon>Ascomycota</taxon>
        <taxon>Pezizomycotina</taxon>
        <taxon>Dothideomycetes</taxon>
        <taxon>Pleosporomycetidae</taxon>
        <taxon>Pleosporales</taxon>
        <taxon>Lindgomycetaceae</taxon>
        <taxon>Lindgomyces</taxon>
    </lineage>
</organism>
<dbReference type="EMBL" id="MU003537">
    <property type="protein sequence ID" value="KAF2464376.1"/>
    <property type="molecule type" value="Genomic_DNA"/>
</dbReference>
<dbReference type="Proteomes" id="UP000799755">
    <property type="component" value="Unassembled WGS sequence"/>
</dbReference>
<sequence>GCPTEVAADLSLMALYDIAVLIDDSGTMQSREEGKRIPALKKGLKVIAEMYSKLAYADDGITPRGILAARFLNHNRLRDDAARADNLTAVALEELLQGHEFSGTTEIGTQLKKRILKPLVYEKLSNEGMRRPLLIMVITDGKIEGEKDGVLENNIRACIDHLKSLNKLHWVVFQFTRIGNDVHARRFLKDLKSKPIIKPYISV</sequence>
<proteinExistence type="predicted"/>
<evidence type="ECO:0000313" key="2">
    <source>
        <dbReference type="Proteomes" id="UP000799755"/>
    </source>
</evidence>
<gene>
    <name evidence="1" type="ORF">BDR25DRAFT_156335</name>
</gene>
<protein>
    <submittedName>
        <fullName evidence="1">Uncharacterized protein</fullName>
    </submittedName>
</protein>
<evidence type="ECO:0000313" key="1">
    <source>
        <dbReference type="EMBL" id="KAF2464376.1"/>
    </source>
</evidence>
<comment type="caution">
    <text evidence="1">The sequence shown here is derived from an EMBL/GenBank/DDBJ whole genome shotgun (WGS) entry which is preliminary data.</text>
</comment>
<accession>A0ACB6QE05</accession>